<feature type="region of interest" description="Disordered" evidence="3">
    <location>
        <begin position="49"/>
        <end position="73"/>
    </location>
</feature>
<evidence type="ECO:0000256" key="3">
    <source>
        <dbReference type="SAM" id="MobiDB-lite"/>
    </source>
</evidence>
<evidence type="ECO:0000256" key="1">
    <source>
        <dbReference type="ARBA" id="ARBA00004685"/>
    </source>
</evidence>
<dbReference type="Proteomes" id="UP000076532">
    <property type="component" value="Unassembled WGS sequence"/>
</dbReference>
<evidence type="ECO:0008006" key="6">
    <source>
        <dbReference type="Google" id="ProtNLM"/>
    </source>
</evidence>
<dbReference type="InterPro" id="IPR021765">
    <property type="entry name" value="UstYa-like"/>
</dbReference>
<keyword evidence="5" id="KW-1185">Reference proteome</keyword>
<comment type="pathway">
    <text evidence="1">Mycotoxin biosynthesis.</text>
</comment>
<dbReference type="EMBL" id="KV417647">
    <property type="protein sequence ID" value="KZP12409.1"/>
    <property type="molecule type" value="Genomic_DNA"/>
</dbReference>
<name>A0A166B9A9_9AGAM</name>
<gene>
    <name evidence="4" type="ORF">FIBSPDRAFT_798895</name>
</gene>
<evidence type="ECO:0000256" key="2">
    <source>
        <dbReference type="ARBA" id="ARBA00035112"/>
    </source>
</evidence>
<dbReference type="GO" id="GO:0043386">
    <property type="term" value="P:mycotoxin biosynthetic process"/>
    <property type="evidence" value="ECO:0007669"/>
    <property type="project" value="InterPro"/>
</dbReference>
<dbReference type="OrthoDB" id="3687641at2759"/>
<comment type="similarity">
    <text evidence="2">Belongs to the ustYa family.</text>
</comment>
<dbReference type="PANTHER" id="PTHR33365:SF4">
    <property type="entry name" value="CYCLOCHLOROTINE BIOSYNTHESIS PROTEIN O"/>
    <property type="match status" value="1"/>
</dbReference>
<evidence type="ECO:0000313" key="4">
    <source>
        <dbReference type="EMBL" id="KZP12409.1"/>
    </source>
</evidence>
<evidence type="ECO:0000313" key="5">
    <source>
        <dbReference type="Proteomes" id="UP000076532"/>
    </source>
</evidence>
<dbReference type="Pfam" id="PF11807">
    <property type="entry name" value="UstYa"/>
    <property type="match status" value="1"/>
</dbReference>
<dbReference type="PANTHER" id="PTHR33365">
    <property type="entry name" value="YALI0B05434P"/>
    <property type="match status" value="1"/>
</dbReference>
<protein>
    <recommendedName>
        <fullName evidence="6">Oxidase ustYa</fullName>
    </recommendedName>
</protein>
<accession>A0A166B9A9</accession>
<proteinExistence type="inferred from homology"/>
<dbReference type="STRING" id="436010.A0A166B9A9"/>
<dbReference type="AlphaFoldDB" id="A0A166B9A9"/>
<reference evidence="4 5" key="1">
    <citation type="journal article" date="2016" name="Mol. Biol. Evol.">
        <title>Comparative Genomics of Early-Diverging Mushroom-Forming Fungi Provides Insights into the Origins of Lignocellulose Decay Capabilities.</title>
        <authorList>
            <person name="Nagy L.G."/>
            <person name="Riley R."/>
            <person name="Tritt A."/>
            <person name="Adam C."/>
            <person name="Daum C."/>
            <person name="Floudas D."/>
            <person name="Sun H."/>
            <person name="Yadav J.S."/>
            <person name="Pangilinan J."/>
            <person name="Larsson K.H."/>
            <person name="Matsuura K."/>
            <person name="Barry K."/>
            <person name="Labutti K."/>
            <person name="Kuo R."/>
            <person name="Ohm R.A."/>
            <person name="Bhattacharya S.S."/>
            <person name="Shirouzu T."/>
            <person name="Yoshinaga Y."/>
            <person name="Martin F.M."/>
            <person name="Grigoriev I.V."/>
            <person name="Hibbett D.S."/>
        </authorList>
    </citation>
    <scope>NUCLEOTIDE SEQUENCE [LARGE SCALE GENOMIC DNA]</scope>
    <source>
        <strain evidence="4 5">CBS 109695</strain>
    </source>
</reference>
<sequence>MHLPRMLHRALKSPIYIALAALCASIAGNIFAHRRIQGLERAYRNLQSTPLQPEDDSHYSKHSCTLPRAHTGTNSDTVQTAYVDDDHPIRLPVHLPPVALKVEETSRFGISNYAAWEDWRTTDWFPQTDGFVRLGPDGRLFGVSMFHQMHCLQLMRDAVIHNQNVTTHTHHCLNLLRQMILCASDTTLDPINIAGEDGSPGANGVGTVHVCKDWQRAYDFVTDNQKSAVWNSPS</sequence>
<organism evidence="4 5">
    <name type="scientific">Athelia psychrophila</name>
    <dbReference type="NCBI Taxonomy" id="1759441"/>
    <lineage>
        <taxon>Eukaryota</taxon>
        <taxon>Fungi</taxon>
        <taxon>Dikarya</taxon>
        <taxon>Basidiomycota</taxon>
        <taxon>Agaricomycotina</taxon>
        <taxon>Agaricomycetes</taxon>
        <taxon>Agaricomycetidae</taxon>
        <taxon>Atheliales</taxon>
        <taxon>Atheliaceae</taxon>
        <taxon>Athelia</taxon>
    </lineage>
</organism>